<evidence type="ECO:0000259" key="5">
    <source>
        <dbReference type="PROSITE" id="PS50035"/>
    </source>
</evidence>
<dbReference type="Gene3D" id="2.60.120.380">
    <property type="match status" value="1"/>
</dbReference>
<reference evidence="6" key="1">
    <citation type="submission" date="2019-03" db="EMBL/GenBank/DDBJ databases">
        <title>Single cell metagenomics reveals metabolic interactions within the superorganism composed of flagellate Streblomastix strix and complex community of Bacteroidetes bacteria on its surface.</title>
        <authorList>
            <person name="Treitli S.C."/>
            <person name="Kolisko M."/>
            <person name="Husnik F."/>
            <person name="Keeling P."/>
            <person name="Hampl V."/>
        </authorList>
    </citation>
    <scope>NUCLEOTIDE SEQUENCE</scope>
    <source>
        <strain evidence="6">STM</strain>
    </source>
</reference>
<dbReference type="EMBL" id="SNRY01002277">
    <property type="protein sequence ID" value="KAA6325862.1"/>
    <property type="molecule type" value="Genomic_DNA"/>
</dbReference>
<feature type="coiled-coil region" evidence="4">
    <location>
        <begin position="480"/>
        <end position="634"/>
    </location>
</feature>
<dbReference type="PROSITE" id="PS50035">
    <property type="entry name" value="PLD"/>
    <property type="match status" value="1"/>
</dbReference>
<accession>A0A5J4QWH4</accession>
<gene>
    <name evidence="6" type="ORF">EZS27_024969</name>
</gene>
<dbReference type="GO" id="GO:0016891">
    <property type="term" value="F:RNA endonuclease activity producing 5'-phosphomonoesters, hydrolytic mechanism"/>
    <property type="evidence" value="ECO:0007669"/>
    <property type="project" value="TreeGrafter"/>
</dbReference>
<sequence length="777" mass="91966">MRNNKYFGTIKWYDKQKDFGCIQCQEIGDVAFKSFNLQNDVDIELLSKDILVLFSIKKNNKGRYIAENITLDYCQFVIENHPKFDYKIIKILLNYADDTTKQKLDELISKNRKIEIHQIDMTNLDFLETILLNNDSMISANIIKNLAEGIGIIKNDSTYQRAKQLLHYNHSKQIQGTFYYPELSQFLYNKANREFKFKLWFENFVPFCDFEIVKRTFASSDVDLQNQILQRCNADEKGFLVKNELYPIVNTNQRIEVYFEGIQDAILGEIRKAKRSIYVAVAWFTNHNFLNVLCDKVEEGVRVEIIILNDYINNWIEGLDFQKFIDLGKEKNNSIFYFCGIDNIMHHKFCIIDDNTLFNGSYNWTYYAEHRNYENCIMFKDNPLLIEKFLCEFIRLKSILSPLETIIPFDRDSLIISDFFSAKQYRSKDIEYQAREAKRNNNIGLTSKLIQLSLQINPENEEALKFQNEVYPIDEENIRKIAIDQELKEKQRTHEELQEQIAKGKRQEEMRLLEEKECKEKEEKENIERLKREKEQCAKQEEERQRLIQQEETLKEKRKLKEKEKIQLIEIEQQKKLLEEQRIKEQRERESTEQEKIVEQKRIEQERKRQAEIIAQKEAEQKKIEEDAKLLKIAKSTKLQGKRGKLRINLQWETYDDLDLHVYDPDNNHIFYSVTQATCQNLLGQLDVDANAGSGQTKTPQENIFWDSGVPEGNYKIEVNHYCYRELKECPFIVTIIIPEFGQSKVFSGRVNGEKSTVTVATFSYDKINGLKILTSL</sequence>
<dbReference type="PANTHER" id="PTHR43856:SF1">
    <property type="entry name" value="MITOCHONDRIAL CARDIOLIPIN HYDROLASE"/>
    <property type="match status" value="1"/>
</dbReference>
<dbReference type="InterPro" id="IPR001736">
    <property type="entry name" value="PLipase_D/transphosphatidylase"/>
</dbReference>
<dbReference type="CDD" id="cd09174">
    <property type="entry name" value="PLDc_Nuc_like_unchar2"/>
    <property type="match status" value="1"/>
</dbReference>
<dbReference type="PANTHER" id="PTHR43856">
    <property type="entry name" value="CARDIOLIPIN HYDROLASE"/>
    <property type="match status" value="1"/>
</dbReference>
<evidence type="ECO:0000256" key="4">
    <source>
        <dbReference type="SAM" id="Coils"/>
    </source>
</evidence>
<dbReference type="InterPro" id="IPR012340">
    <property type="entry name" value="NA-bd_OB-fold"/>
</dbReference>
<feature type="domain" description="PLD phosphodiesterase" evidence="5">
    <location>
        <begin position="341"/>
        <end position="368"/>
    </location>
</feature>
<dbReference type="SUPFAM" id="SSF50249">
    <property type="entry name" value="Nucleic acid-binding proteins"/>
    <property type="match status" value="1"/>
</dbReference>
<comment type="caution">
    <text evidence="6">The sequence shown here is derived from an EMBL/GenBank/DDBJ whole genome shotgun (WGS) entry which is preliminary data.</text>
</comment>
<dbReference type="AlphaFoldDB" id="A0A5J4QWH4"/>
<dbReference type="GO" id="GO:0016042">
    <property type="term" value="P:lipid catabolic process"/>
    <property type="evidence" value="ECO:0007669"/>
    <property type="project" value="UniProtKB-KW"/>
</dbReference>
<organism evidence="6">
    <name type="scientific">termite gut metagenome</name>
    <dbReference type="NCBI Taxonomy" id="433724"/>
    <lineage>
        <taxon>unclassified sequences</taxon>
        <taxon>metagenomes</taxon>
        <taxon>organismal metagenomes</taxon>
    </lineage>
</organism>
<protein>
    <recommendedName>
        <fullName evidence="5">PLD phosphodiesterase domain-containing protein</fullName>
    </recommendedName>
</protein>
<dbReference type="Gene3D" id="3.30.870.10">
    <property type="entry name" value="Endonuclease Chain A"/>
    <property type="match status" value="1"/>
</dbReference>
<evidence type="ECO:0000313" key="6">
    <source>
        <dbReference type="EMBL" id="KAA6325862.1"/>
    </source>
</evidence>
<dbReference type="SUPFAM" id="SSF56024">
    <property type="entry name" value="Phospholipase D/nuclease"/>
    <property type="match status" value="1"/>
</dbReference>
<evidence type="ECO:0000256" key="2">
    <source>
        <dbReference type="ARBA" id="ARBA00022963"/>
    </source>
</evidence>
<keyword evidence="4" id="KW-0175">Coiled coil</keyword>
<dbReference type="Gene3D" id="2.40.50.140">
    <property type="entry name" value="Nucleic acid-binding proteins"/>
    <property type="match status" value="1"/>
</dbReference>
<keyword evidence="3" id="KW-0443">Lipid metabolism</keyword>
<keyword evidence="2" id="KW-0442">Lipid degradation</keyword>
<keyword evidence="1" id="KW-0378">Hydrolase</keyword>
<dbReference type="InterPro" id="IPR051406">
    <property type="entry name" value="PLD_domain"/>
</dbReference>
<proteinExistence type="predicted"/>
<dbReference type="Pfam" id="PF13091">
    <property type="entry name" value="PLDc_2"/>
    <property type="match status" value="1"/>
</dbReference>
<dbReference type="InterPro" id="IPR025202">
    <property type="entry name" value="PLD-like_dom"/>
</dbReference>
<evidence type="ECO:0000256" key="3">
    <source>
        <dbReference type="ARBA" id="ARBA00023098"/>
    </source>
</evidence>
<name>A0A5J4QWH4_9ZZZZ</name>
<evidence type="ECO:0000256" key="1">
    <source>
        <dbReference type="ARBA" id="ARBA00022801"/>
    </source>
</evidence>